<evidence type="ECO:0008006" key="3">
    <source>
        <dbReference type="Google" id="ProtNLM"/>
    </source>
</evidence>
<keyword evidence="2" id="KW-1185">Reference proteome</keyword>
<dbReference type="OrthoDB" id="9800027at2"/>
<accession>A0A223NPX6</accession>
<sequence>MKKFVIERNLPGAGKLSAEDLQAISQTSCSVVDSLGKPYQWIESYVTDDKIFCVHMADSEEVIREHANLGGFPVTNVFEVKTMISPATATGA</sequence>
<protein>
    <recommendedName>
        <fullName evidence="3">DUF4242 domain-containing protein</fullName>
    </recommendedName>
</protein>
<proteinExistence type="predicted"/>
<dbReference type="KEGG" id="muc:MuYL_0072"/>
<gene>
    <name evidence="1" type="ORF">MuYL_0072</name>
</gene>
<name>A0A223NPX6_9SPHI</name>
<organism evidence="1 2">
    <name type="scientific">Mucilaginibacter xinganensis</name>
    <dbReference type="NCBI Taxonomy" id="1234841"/>
    <lineage>
        <taxon>Bacteria</taxon>
        <taxon>Pseudomonadati</taxon>
        <taxon>Bacteroidota</taxon>
        <taxon>Sphingobacteriia</taxon>
        <taxon>Sphingobacteriales</taxon>
        <taxon>Sphingobacteriaceae</taxon>
        <taxon>Mucilaginibacter</taxon>
    </lineage>
</organism>
<dbReference type="InterPro" id="IPR025336">
    <property type="entry name" value="SCO4226-like"/>
</dbReference>
<dbReference type="RefSeq" id="WP_094568632.1">
    <property type="nucleotide sequence ID" value="NZ_CP022743.1"/>
</dbReference>
<reference evidence="1 2" key="1">
    <citation type="submission" date="2017-08" db="EMBL/GenBank/DDBJ databases">
        <title>Complete genome sequence of Mucilaginibacter sp. strain BJC16-A31.</title>
        <authorList>
            <consortium name="Henan University of Science and Technology"/>
            <person name="You X."/>
        </authorList>
    </citation>
    <scope>NUCLEOTIDE SEQUENCE [LARGE SCALE GENOMIC DNA]</scope>
    <source>
        <strain evidence="1 2">BJC16-A31</strain>
    </source>
</reference>
<dbReference type="Pfam" id="PF14026">
    <property type="entry name" value="SCO4226-like"/>
    <property type="match status" value="1"/>
</dbReference>
<evidence type="ECO:0000313" key="2">
    <source>
        <dbReference type="Proteomes" id="UP000215002"/>
    </source>
</evidence>
<dbReference type="EMBL" id="CP022743">
    <property type="protein sequence ID" value="ASU31975.1"/>
    <property type="molecule type" value="Genomic_DNA"/>
</dbReference>
<dbReference type="AlphaFoldDB" id="A0A223NPX6"/>
<evidence type="ECO:0000313" key="1">
    <source>
        <dbReference type="EMBL" id="ASU31975.1"/>
    </source>
</evidence>
<dbReference type="Proteomes" id="UP000215002">
    <property type="component" value="Chromosome"/>
</dbReference>